<feature type="transmembrane region" description="Helical" evidence="1">
    <location>
        <begin position="6"/>
        <end position="23"/>
    </location>
</feature>
<dbReference type="AlphaFoldDB" id="A0A1G1Y0P8"/>
<protein>
    <recommendedName>
        <fullName evidence="4">Acid phosphatase</fullName>
    </recommendedName>
</protein>
<evidence type="ECO:0000256" key="1">
    <source>
        <dbReference type="SAM" id="Phobius"/>
    </source>
</evidence>
<proteinExistence type="predicted"/>
<dbReference type="PANTHER" id="PTHR31446">
    <property type="entry name" value="ACID PHOSPHATASE/VANADIUM-DEPENDENT HALOPEROXIDASE-RELATED PROTEIN"/>
    <property type="match status" value="1"/>
</dbReference>
<comment type="caution">
    <text evidence="2">The sequence shown here is derived from an EMBL/GenBank/DDBJ whole genome shotgun (WGS) entry which is preliminary data.</text>
</comment>
<feature type="transmembrane region" description="Helical" evidence="1">
    <location>
        <begin position="122"/>
        <end position="143"/>
    </location>
</feature>
<gene>
    <name evidence="2" type="ORF">A2663_01910</name>
</gene>
<feature type="transmembrane region" description="Helical" evidence="1">
    <location>
        <begin position="65"/>
        <end position="82"/>
    </location>
</feature>
<evidence type="ECO:0000313" key="3">
    <source>
        <dbReference type="Proteomes" id="UP000178432"/>
    </source>
</evidence>
<dbReference type="PANTHER" id="PTHR31446:SF29">
    <property type="entry name" value="ACID PHOSPHATASE_VANADIUM-DEPENDENT HALOPEROXIDASE-RELATED PROTEIN"/>
    <property type="match status" value="1"/>
</dbReference>
<keyword evidence="1" id="KW-1133">Transmembrane helix</keyword>
<reference evidence="2 3" key="1">
    <citation type="journal article" date="2016" name="Nat. Commun.">
        <title>Thousands of microbial genomes shed light on interconnected biogeochemical processes in an aquifer system.</title>
        <authorList>
            <person name="Anantharaman K."/>
            <person name="Brown C.T."/>
            <person name="Hug L.A."/>
            <person name="Sharon I."/>
            <person name="Castelle C.J."/>
            <person name="Probst A.J."/>
            <person name="Thomas B.C."/>
            <person name="Singh A."/>
            <person name="Wilkins M.J."/>
            <person name="Karaoz U."/>
            <person name="Brodie E.L."/>
            <person name="Williams K.H."/>
            <person name="Hubbard S.S."/>
            <person name="Banfield J.F."/>
        </authorList>
    </citation>
    <scope>NUCLEOTIDE SEQUENCE [LARGE SCALE GENOMIC DNA]</scope>
</reference>
<dbReference type="InterPro" id="IPR003832">
    <property type="entry name" value="DUF212"/>
</dbReference>
<dbReference type="EMBL" id="MHIF01000071">
    <property type="protein sequence ID" value="OGY45842.1"/>
    <property type="molecule type" value="Genomic_DNA"/>
</dbReference>
<keyword evidence="1" id="KW-0472">Membrane</keyword>
<evidence type="ECO:0000313" key="2">
    <source>
        <dbReference type="EMBL" id="OGY45842.1"/>
    </source>
</evidence>
<evidence type="ECO:0008006" key="4">
    <source>
        <dbReference type="Google" id="ProtNLM"/>
    </source>
</evidence>
<keyword evidence="1" id="KW-0812">Transmembrane</keyword>
<accession>A0A1G1Y0P8</accession>
<name>A0A1G1Y0P8_9BACT</name>
<organism evidence="2 3">
    <name type="scientific">Candidatus Buchananbacteria bacterium RIFCSPHIGHO2_01_FULL_46_12</name>
    <dbReference type="NCBI Taxonomy" id="1797536"/>
    <lineage>
        <taxon>Bacteria</taxon>
        <taxon>Candidatus Buchananiibacteriota</taxon>
    </lineage>
</organism>
<sequence length="144" mass="16032">MDLSYIIIPLIVLITSQALKLLTDGIKGNFDLKNFFVSYGGMPSSHTSFAVSVLTLVGLREGIDSPLFAVALVFTLLIMRDATSFRNLLGRQAKVFNRFIDSLPAAEKKQTKKFRERMGHTYLEVLGGLVWGVILTYYLSLLIA</sequence>
<dbReference type="Proteomes" id="UP000178432">
    <property type="component" value="Unassembled WGS sequence"/>
</dbReference>
<dbReference type="Pfam" id="PF02681">
    <property type="entry name" value="DUF212"/>
    <property type="match status" value="1"/>
</dbReference>
<feature type="transmembrane region" description="Helical" evidence="1">
    <location>
        <begin position="35"/>
        <end position="59"/>
    </location>
</feature>